<dbReference type="EMBL" id="WJBC01000026">
    <property type="protein sequence ID" value="MBC3805390.1"/>
    <property type="molecule type" value="Genomic_DNA"/>
</dbReference>
<name>A0ABR6WYF4_9FIRM</name>
<proteinExistence type="predicted"/>
<keyword evidence="1" id="KW-0472">Membrane</keyword>
<protein>
    <submittedName>
        <fullName evidence="2">Uncharacterized protein</fullName>
    </submittedName>
</protein>
<reference evidence="2 3" key="1">
    <citation type="journal article" date="2020" name="mSystems">
        <title>Defining Genomic and Predicted Metabolic Features of the Acetobacterium Genus.</title>
        <authorList>
            <person name="Ross D.E."/>
            <person name="Marshall C.W."/>
            <person name="Gulliver D."/>
            <person name="May H.D."/>
            <person name="Norman R.S."/>
        </authorList>
    </citation>
    <scope>NUCLEOTIDE SEQUENCE [LARGE SCALE GENOMIC DNA]</scope>
    <source>
        <strain evidence="2 3">DSM 8238</strain>
    </source>
</reference>
<sequence length="52" mass="5829">MFCKKNEETQCCVATNKEKIIPCALGIISGIFIIVGIILGHKFLCKEKPEEF</sequence>
<evidence type="ECO:0000313" key="3">
    <source>
        <dbReference type="Proteomes" id="UP000603234"/>
    </source>
</evidence>
<feature type="transmembrane region" description="Helical" evidence="1">
    <location>
        <begin position="20"/>
        <end position="39"/>
    </location>
</feature>
<evidence type="ECO:0000256" key="1">
    <source>
        <dbReference type="SAM" id="Phobius"/>
    </source>
</evidence>
<keyword evidence="3" id="KW-1185">Reference proteome</keyword>
<keyword evidence="1" id="KW-0812">Transmembrane</keyword>
<evidence type="ECO:0000313" key="2">
    <source>
        <dbReference type="EMBL" id="MBC3805390.1"/>
    </source>
</evidence>
<gene>
    <name evidence="2" type="ORF">GH808_13280</name>
</gene>
<keyword evidence="1" id="KW-1133">Transmembrane helix</keyword>
<accession>A0ABR6WYF4</accession>
<comment type="caution">
    <text evidence="2">The sequence shown here is derived from an EMBL/GenBank/DDBJ whole genome shotgun (WGS) entry which is preliminary data.</text>
</comment>
<dbReference type="RefSeq" id="WP_186843277.1">
    <property type="nucleotide sequence ID" value="NZ_WJBC01000026.1"/>
</dbReference>
<organism evidence="2 3">
    <name type="scientific">Acetobacterium fimetarium</name>
    <dbReference type="NCBI Taxonomy" id="52691"/>
    <lineage>
        <taxon>Bacteria</taxon>
        <taxon>Bacillati</taxon>
        <taxon>Bacillota</taxon>
        <taxon>Clostridia</taxon>
        <taxon>Eubacteriales</taxon>
        <taxon>Eubacteriaceae</taxon>
        <taxon>Acetobacterium</taxon>
    </lineage>
</organism>
<dbReference type="Proteomes" id="UP000603234">
    <property type="component" value="Unassembled WGS sequence"/>
</dbReference>